<evidence type="ECO:0000313" key="1">
    <source>
        <dbReference type="EMBL" id="RSL91586.1"/>
    </source>
</evidence>
<protein>
    <submittedName>
        <fullName evidence="1">Uncharacterized protein</fullName>
    </submittedName>
</protein>
<organism evidence="1 2">
    <name type="scientific">Fusarium floridanum</name>
    <dbReference type="NCBI Taxonomy" id="1325733"/>
    <lineage>
        <taxon>Eukaryota</taxon>
        <taxon>Fungi</taxon>
        <taxon>Dikarya</taxon>
        <taxon>Ascomycota</taxon>
        <taxon>Pezizomycotina</taxon>
        <taxon>Sordariomycetes</taxon>
        <taxon>Hypocreomycetidae</taxon>
        <taxon>Hypocreales</taxon>
        <taxon>Nectriaceae</taxon>
        <taxon>Fusarium</taxon>
        <taxon>Fusarium solani species complex</taxon>
    </lineage>
</organism>
<reference evidence="1 2" key="1">
    <citation type="submission" date="2017-06" db="EMBL/GenBank/DDBJ databases">
        <title>Comparative genomic analysis of Ambrosia Fusariam Clade fungi.</title>
        <authorList>
            <person name="Stajich J.E."/>
            <person name="Carrillo J."/>
            <person name="Kijimoto T."/>
            <person name="Eskalen A."/>
            <person name="O'Donnell K."/>
            <person name="Kasson M."/>
        </authorList>
    </citation>
    <scope>NUCLEOTIDE SEQUENCE [LARGE SCALE GENOMIC DNA]</scope>
    <source>
        <strain evidence="1 2">NRRL62606</strain>
    </source>
</reference>
<dbReference type="AlphaFoldDB" id="A0A428SP84"/>
<proteinExistence type="predicted"/>
<dbReference type="Proteomes" id="UP000287972">
    <property type="component" value="Unassembled WGS sequence"/>
</dbReference>
<keyword evidence="2" id="KW-1185">Reference proteome</keyword>
<gene>
    <name evidence="1" type="ORF">CEP51_000207</name>
</gene>
<name>A0A428SP84_9HYPO</name>
<comment type="caution">
    <text evidence="1">The sequence shown here is derived from an EMBL/GenBank/DDBJ whole genome shotgun (WGS) entry which is preliminary data.</text>
</comment>
<evidence type="ECO:0000313" key="2">
    <source>
        <dbReference type="Proteomes" id="UP000287972"/>
    </source>
</evidence>
<accession>A0A428SP84</accession>
<sequence>MRRLLVAHVQYERKNLEGFHAAGGDLSHIEYLPRWRGGDQQDRDHGRASYIPVAPGVESPGEARSVVVGVTASKATGANAHYRSLACIFIDAPEVAKMILGGS</sequence>
<dbReference type="EMBL" id="NKCL01000002">
    <property type="protein sequence ID" value="RSL91586.1"/>
    <property type="molecule type" value="Genomic_DNA"/>
</dbReference>